<dbReference type="PANTHER" id="PTHR47976:SF120">
    <property type="entry name" value="G-TYPE LECTIN S-RECEPTOR-LIKE SERINE_THREONINE-PROTEIN KINASE SD2-5"/>
    <property type="match status" value="1"/>
</dbReference>
<dbReference type="InterPro" id="IPR001480">
    <property type="entry name" value="Bulb-type_lectin_dom"/>
</dbReference>
<accession>A0A2Z7C2D3</accession>
<dbReference type="InterPro" id="IPR036426">
    <property type="entry name" value="Bulb-type_lectin_dom_sf"/>
</dbReference>
<dbReference type="SUPFAM" id="SSF51110">
    <property type="entry name" value="alpha-D-mannose-specific plant lectins"/>
    <property type="match status" value="1"/>
</dbReference>
<evidence type="ECO:0000313" key="6">
    <source>
        <dbReference type="Proteomes" id="UP000250235"/>
    </source>
</evidence>
<keyword evidence="6" id="KW-1185">Reference proteome</keyword>
<dbReference type="AlphaFoldDB" id="A0A2Z7C2D3"/>
<dbReference type="Gene3D" id="2.90.10.10">
    <property type="entry name" value="Bulb-type lectin domain"/>
    <property type="match status" value="1"/>
</dbReference>
<evidence type="ECO:0000259" key="4">
    <source>
        <dbReference type="PROSITE" id="PS50927"/>
    </source>
</evidence>
<evidence type="ECO:0000313" key="5">
    <source>
        <dbReference type="EMBL" id="KZV40877.1"/>
    </source>
</evidence>
<dbReference type="Proteomes" id="UP000250235">
    <property type="component" value="Unassembled WGS sequence"/>
</dbReference>
<organism evidence="5 6">
    <name type="scientific">Dorcoceras hygrometricum</name>
    <dbReference type="NCBI Taxonomy" id="472368"/>
    <lineage>
        <taxon>Eukaryota</taxon>
        <taxon>Viridiplantae</taxon>
        <taxon>Streptophyta</taxon>
        <taxon>Embryophyta</taxon>
        <taxon>Tracheophyta</taxon>
        <taxon>Spermatophyta</taxon>
        <taxon>Magnoliopsida</taxon>
        <taxon>eudicotyledons</taxon>
        <taxon>Gunneridae</taxon>
        <taxon>Pentapetalae</taxon>
        <taxon>asterids</taxon>
        <taxon>lamiids</taxon>
        <taxon>Lamiales</taxon>
        <taxon>Gesneriaceae</taxon>
        <taxon>Didymocarpoideae</taxon>
        <taxon>Trichosporeae</taxon>
        <taxon>Loxocarpinae</taxon>
        <taxon>Dorcoceras</taxon>
    </lineage>
</organism>
<keyword evidence="3" id="KW-0812">Transmembrane</keyword>
<dbReference type="InterPro" id="IPR051343">
    <property type="entry name" value="G-type_lectin_kinases/EP1-like"/>
</dbReference>
<proteinExistence type="predicted"/>
<evidence type="ECO:0000256" key="2">
    <source>
        <dbReference type="ARBA" id="ARBA00023180"/>
    </source>
</evidence>
<name>A0A2Z7C2D3_9LAMI</name>
<protein>
    <recommendedName>
        <fullName evidence="4">Bulb-type lectin domain-containing protein</fullName>
    </recommendedName>
</protein>
<dbReference type="Pfam" id="PF01453">
    <property type="entry name" value="B_lectin"/>
    <property type="match status" value="1"/>
</dbReference>
<dbReference type="PROSITE" id="PS50927">
    <property type="entry name" value="BULB_LECTIN"/>
    <property type="match status" value="1"/>
</dbReference>
<keyword evidence="2" id="KW-0325">Glycoprotein</keyword>
<dbReference type="SMART" id="SM00108">
    <property type="entry name" value="B_lectin"/>
    <property type="match status" value="1"/>
</dbReference>
<gene>
    <name evidence="5" type="ORF">F511_22816</name>
</gene>
<dbReference type="InterPro" id="IPR035446">
    <property type="entry name" value="SLSG/EP1"/>
</dbReference>
<keyword evidence="1" id="KW-0732">Signal</keyword>
<keyword evidence="3" id="KW-0472">Membrane</keyword>
<dbReference type="EMBL" id="KQ999853">
    <property type="protein sequence ID" value="KZV40877.1"/>
    <property type="molecule type" value="Genomic_DNA"/>
</dbReference>
<dbReference type="PANTHER" id="PTHR47976">
    <property type="entry name" value="G-TYPE LECTIN S-RECEPTOR-LIKE SERINE/THREONINE-PROTEIN KINASE SD2-5"/>
    <property type="match status" value="1"/>
</dbReference>
<evidence type="ECO:0000256" key="1">
    <source>
        <dbReference type="ARBA" id="ARBA00022729"/>
    </source>
</evidence>
<dbReference type="OrthoDB" id="740822at2759"/>
<reference evidence="5 6" key="1">
    <citation type="journal article" date="2015" name="Proc. Natl. Acad. Sci. U.S.A.">
        <title>The resurrection genome of Boea hygrometrica: A blueprint for survival of dehydration.</title>
        <authorList>
            <person name="Xiao L."/>
            <person name="Yang G."/>
            <person name="Zhang L."/>
            <person name="Yang X."/>
            <person name="Zhao S."/>
            <person name="Ji Z."/>
            <person name="Zhou Q."/>
            <person name="Hu M."/>
            <person name="Wang Y."/>
            <person name="Chen M."/>
            <person name="Xu Y."/>
            <person name="Jin H."/>
            <person name="Xiao X."/>
            <person name="Hu G."/>
            <person name="Bao F."/>
            <person name="Hu Y."/>
            <person name="Wan P."/>
            <person name="Li L."/>
            <person name="Deng X."/>
            <person name="Kuang T."/>
            <person name="Xiang C."/>
            <person name="Zhu J.K."/>
            <person name="Oliver M.J."/>
            <person name="He Y."/>
        </authorList>
    </citation>
    <scope>NUCLEOTIDE SEQUENCE [LARGE SCALE GENOMIC DNA]</scope>
    <source>
        <strain evidence="6">cv. XS01</strain>
    </source>
</reference>
<keyword evidence="3" id="KW-1133">Transmembrane helix</keyword>
<feature type="transmembrane region" description="Helical" evidence="3">
    <location>
        <begin position="452"/>
        <end position="477"/>
    </location>
</feature>
<sequence>MQMNAVTYAFWNIISAQPFPWNRIQDCTISHCLPIDFMPEMKFYFVFILQLHFLAQAISDSEIQIGYQVTLAIPTEYTKGFTGRAFLIEAEQMPPMFRAAINVEAVDQKYSCSLDVFLADVRVWSSGHLSRFYATEKCVLELTKDGDLRLKGQKERVGWRSGTSGQGVERLYLLRTGNLVLVDAGNFIKWQTFNFPTDVMLWGQSLSSQTRLTSFPKNSTMSYSFEIQYNKIALYLNVDKWKYSYWELRPAGDQNITHLQLTSNGLVIFNGRQKVGRVASIGPDPPRFLTLGGSTGNLGLYYYSTEKRKFEASFQAINSTCDLPLACEPHGICTSSGCSHFNIKGDLDDLCGGRGTEMMELEGVASVLNGGVYQANVTKKECVDLCLDDCTCAATQYAVADEDSRKGQCSLYRMARGIKKVEGEGGRRAIYMAKVRKGTTDEHGKNSRLKKWMIILIVVVDGFILFAVLGGLGYCVIRKRRNAASRQAAN</sequence>
<dbReference type="PIRSF" id="PIRSF002686">
    <property type="entry name" value="SLG"/>
    <property type="match status" value="1"/>
</dbReference>
<feature type="domain" description="Bulb-type lectin" evidence="4">
    <location>
        <begin position="54"/>
        <end position="194"/>
    </location>
</feature>
<evidence type="ECO:0000256" key="3">
    <source>
        <dbReference type="SAM" id="Phobius"/>
    </source>
</evidence>